<dbReference type="Pfam" id="PF01715">
    <property type="entry name" value="IPPT"/>
    <property type="match status" value="2"/>
</dbReference>
<dbReference type="PANTHER" id="PTHR11088">
    <property type="entry name" value="TRNA DIMETHYLALLYLTRANSFERASE"/>
    <property type="match status" value="1"/>
</dbReference>
<name>A0A956SDB1_UNCEI</name>
<dbReference type="EC" id="2.5.1.75" evidence="10"/>
<feature type="site" description="Interaction with substrate tRNA" evidence="10">
    <location>
        <position position="143"/>
    </location>
</feature>
<feature type="site" description="Interaction with substrate tRNA" evidence="10">
    <location>
        <position position="121"/>
    </location>
</feature>
<keyword evidence="6 10" id="KW-0547">Nucleotide-binding</keyword>
<dbReference type="Gene3D" id="3.40.50.300">
    <property type="entry name" value="P-loop containing nucleotide triphosphate hydrolases"/>
    <property type="match status" value="1"/>
</dbReference>
<keyword evidence="5 10" id="KW-0819">tRNA processing</keyword>
<comment type="cofactor">
    <cofactor evidence="1 10">
        <name>Mg(2+)</name>
        <dbReference type="ChEBI" id="CHEBI:18420"/>
    </cofactor>
</comment>
<feature type="region of interest" description="Disordered" evidence="11">
    <location>
        <begin position="209"/>
        <end position="254"/>
    </location>
</feature>
<feature type="binding site" evidence="10">
    <location>
        <begin position="30"/>
        <end position="37"/>
    </location>
    <ligand>
        <name>ATP</name>
        <dbReference type="ChEBI" id="CHEBI:30616"/>
    </ligand>
</feature>
<accession>A0A956SDB1</accession>
<dbReference type="EMBL" id="JAGQHS010000045">
    <property type="protein sequence ID" value="MCA9756186.1"/>
    <property type="molecule type" value="Genomic_DNA"/>
</dbReference>
<feature type="compositionally biased region" description="Pro residues" evidence="11">
    <location>
        <begin position="242"/>
        <end position="252"/>
    </location>
</feature>
<proteinExistence type="inferred from homology"/>
<feature type="region of interest" description="Interaction with substrate tRNA" evidence="10">
    <location>
        <begin position="55"/>
        <end position="58"/>
    </location>
</feature>
<evidence type="ECO:0000256" key="2">
    <source>
        <dbReference type="ARBA" id="ARBA00003213"/>
    </source>
</evidence>
<dbReference type="Proteomes" id="UP000739538">
    <property type="component" value="Unassembled WGS sequence"/>
</dbReference>
<comment type="subunit">
    <text evidence="10">Monomer.</text>
</comment>
<gene>
    <name evidence="10" type="primary">miaA</name>
    <name evidence="12" type="ORF">KDA27_10310</name>
</gene>
<evidence type="ECO:0000256" key="6">
    <source>
        <dbReference type="ARBA" id="ARBA00022741"/>
    </source>
</evidence>
<evidence type="ECO:0000256" key="7">
    <source>
        <dbReference type="ARBA" id="ARBA00022840"/>
    </source>
</evidence>
<dbReference type="AlphaFoldDB" id="A0A956SDB1"/>
<reference evidence="12" key="1">
    <citation type="submission" date="2020-04" db="EMBL/GenBank/DDBJ databases">
        <authorList>
            <person name="Zhang T."/>
        </authorList>
    </citation>
    <scope>NUCLEOTIDE SEQUENCE</scope>
    <source>
        <strain evidence="12">HKST-UBA02</strain>
    </source>
</reference>
<organism evidence="12 13">
    <name type="scientific">Eiseniibacteriota bacterium</name>
    <dbReference type="NCBI Taxonomy" id="2212470"/>
    <lineage>
        <taxon>Bacteria</taxon>
        <taxon>Candidatus Eiseniibacteriota</taxon>
    </lineage>
</organism>
<protein>
    <recommendedName>
        <fullName evidence="10">tRNA dimethylallyltransferase</fullName>
        <ecNumber evidence="10">2.5.1.75</ecNumber>
    </recommendedName>
    <alternativeName>
        <fullName evidence="10">Dimethylallyl diphosphate:tRNA dimethylallyltransferase</fullName>
        <shortName evidence="10">DMAPP:tRNA dimethylallyltransferase</shortName>
        <shortName evidence="10">DMATase</shortName>
    </alternativeName>
    <alternativeName>
        <fullName evidence="10">Isopentenyl-diphosphate:tRNA isopentenyltransferase</fullName>
        <shortName evidence="10">IPP transferase</shortName>
        <shortName evidence="10">IPPT</shortName>
        <shortName evidence="10">IPTase</shortName>
    </alternativeName>
</protein>
<evidence type="ECO:0000256" key="10">
    <source>
        <dbReference type="HAMAP-Rule" id="MF_00185"/>
    </source>
</evidence>
<evidence type="ECO:0000256" key="4">
    <source>
        <dbReference type="ARBA" id="ARBA00022679"/>
    </source>
</evidence>
<evidence type="ECO:0000256" key="5">
    <source>
        <dbReference type="ARBA" id="ARBA00022694"/>
    </source>
</evidence>
<evidence type="ECO:0000256" key="9">
    <source>
        <dbReference type="ARBA" id="ARBA00049563"/>
    </source>
</evidence>
<keyword evidence="7 10" id="KW-0067">ATP-binding</keyword>
<evidence type="ECO:0000256" key="8">
    <source>
        <dbReference type="ARBA" id="ARBA00022842"/>
    </source>
</evidence>
<dbReference type="GO" id="GO:0005524">
    <property type="term" value="F:ATP binding"/>
    <property type="evidence" value="ECO:0007669"/>
    <property type="project" value="UniProtKB-UniRule"/>
</dbReference>
<feature type="binding site" evidence="10">
    <location>
        <begin position="32"/>
        <end position="37"/>
    </location>
    <ligand>
        <name>substrate</name>
    </ligand>
</feature>
<feature type="compositionally biased region" description="Basic and acidic residues" evidence="11">
    <location>
        <begin position="1"/>
        <end position="13"/>
    </location>
</feature>
<dbReference type="GO" id="GO:0006400">
    <property type="term" value="P:tRNA modification"/>
    <property type="evidence" value="ECO:0007669"/>
    <property type="project" value="TreeGrafter"/>
</dbReference>
<keyword evidence="8 10" id="KW-0460">Magnesium</keyword>
<reference evidence="12" key="2">
    <citation type="journal article" date="2021" name="Microbiome">
        <title>Successional dynamics and alternative stable states in a saline activated sludge microbial community over 9 years.</title>
        <authorList>
            <person name="Wang Y."/>
            <person name="Ye J."/>
            <person name="Ju F."/>
            <person name="Liu L."/>
            <person name="Boyd J.A."/>
            <person name="Deng Y."/>
            <person name="Parks D.H."/>
            <person name="Jiang X."/>
            <person name="Yin X."/>
            <person name="Woodcroft B.J."/>
            <person name="Tyson G.W."/>
            <person name="Hugenholtz P."/>
            <person name="Polz M.F."/>
            <person name="Zhang T."/>
        </authorList>
    </citation>
    <scope>NUCLEOTIDE SEQUENCE</scope>
    <source>
        <strain evidence="12">HKST-UBA02</strain>
    </source>
</reference>
<dbReference type="HAMAP" id="MF_00185">
    <property type="entry name" value="IPP_trans"/>
    <property type="match status" value="1"/>
</dbReference>
<comment type="caution">
    <text evidence="10">Lacks conserved residue(s) required for the propagation of feature annotation.</text>
</comment>
<keyword evidence="4 10" id="KW-0808">Transferase</keyword>
<dbReference type="SUPFAM" id="SSF52540">
    <property type="entry name" value="P-loop containing nucleoside triphosphate hydrolases"/>
    <property type="match status" value="1"/>
</dbReference>
<dbReference type="PANTHER" id="PTHR11088:SF60">
    <property type="entry name" value="TRNA DIMETHYLALLYLTRANSFERASE"/>
    <property type="match status" value="1"/>
</dbReference>
<evidence type="ECO:0000256" key="1">
    <source>
        <dbReference type="ARBA" id="ARBA00001946"/>
    </source>
</evidence>
<evidence type="ECO:0000313" key="13">
    <source>
        <dbReference type="Proteomes" id="UP000739538"/>
    </source>
</evidence>
<comment type="function">
    <text evidence="2 10">Catalyzes the transfer of a dimethylallyl group onto the adenine at position 37 in tRNAs that read codons beginning with uridine, leading to the formation of N6-(dimethylallyl)adenosine (i(6)A).</text>
</comment>
<dbReference type="InterPro" id="IPR018022">
    <property type="entry name" value="IPT"/>
</dbReference>
<comment type="caution">
    <text evidence="12">The sequence shown here is derived from an EMBL/GenBank/DDBJ whole genome shotgun (WGS) entry which is preliminary data.</text>
</comment>
<comment type="catalytic activity">
    <reaction evidence="9 10">
        <text>adenosine(37) in tRNA + dimethylallyl diphosphate = N(6)-dimethylallyladenosine(37) in tRNA + diphosphate</text>
        <dbReference type="Rhea" id="RHEA:26482"/>
        <dbReference type="Rhea" id="RHEA-COMP:10162"/>
        <dbReference type="Rhea" id="RHEA-COMP:10375"/>
        <dbReference type="ChEBI" id="CHEBI:33019"/>
        <dbReference type="ChEBI" id="CHEBI:57623"/>
        <dbReference type="ChEBI" id="CHEBI:74411"/>
        <dbReference type="ChEBI" id="CHEBI:74415"/>
        <dbReference type="EC" id="2.5.1.75"/>
    </reaction>
</comment>
<sequence>MNRQPTEDSERADGATPSAETPPIVCFLTGATAVGKSDVALHLAEPHGWEIVSVDSRQIYRRMEIGTAKPTAEERERVRHHLLDLLDPDEVASAGWFREQFLEVEADLRSRHRSALAVGGTGLYWEAATRGLHALPPASPELRAELEAIVERDGLSAVFARLAASDPEGAAGIDRYNRHRVIRACELVELTGKPLAHIYSGTREGERGAAHLGELGPSHLGRHAPTQLGEGNPSRVDGPDPSRNPPYFPTPPVIVLSRPRPELRERIARRCEAMLAGGLLDEIRALLDSGLAPDAPGLRTVGYREFLPHLLHGAPLDECRSRFVIQTRQYAKRQETWFRNRLPHATTIEIEDGESFKATADRVDAALGRGQA</sequence>
<evidence type="ECO:0000256" key="3">
    <source>
        <dbReference type="ARBA" id="ARBA00005842"/>
    </source>
</evidence>
<dbReference type="Gene3D" id="1.10.20.140">
    <property type="match status" value="1"/>
</dbReference>
<comment type="similarity">
    <text evidence="3 10">Belongs to the IPP transferase family.</text>
</comment>
<evidence type="ECO:0000313" key="12">
    <source>
        <dbReference type="EMBL" id="MCA9756186.1"/>
    </source>
</evidence>
<feature type="region of interest" description="Disordered" evidence="11">
    <location>
        <begin position="1"/>
        <end position="22"/>
    </location>
</feature>
<dbReference type="GO" id="GO:0052381">
    <property type="term" value="F:tRNA dimethylallyltransferase activity"/>
    <property type="evidence" value="ECO:0007669"/>
    <property type="project" value="UniProtKB-UniRule"/>
</dbReference>
<dbReference type="InterPro" id="IPR039657">
    <property type="entry name" value="Dimethylallyltransferase"/>
</dbReference>
<dbReference type="InterPro" id="IPR027417">
    <property type="entry name" value="P-loop_NTPase"/>
</dbReference>
<evidence type="ECO:0000256" key="11">
    <source>
        <dbReference type="SAM" id="MobiDB-lite"/>
    </source>
</evidence>